<sequence length="182" mass="20633">DLKISIRKRMIGSFFEWDKLDCAVGGNQKALGTKLHQQTRKAIAKRQPALMSAIRKFNKYCDRLAELYDASSGIPLPSPLPTKLAELWDDQSLLEDVWVTPSVGEIPRWLEDVDVREGIRAVLKSDRCLEEQRRLGMEADHMCRWFGCELCTIELAIRLPESKSGNSLLATWTNTAQTLSTI</sequence>
<reference evidence="2" key="2">
    <citation type="submission" date="2015-01" db="EMBL/GenBank/DDBJ databases">
        <title>Evolutionary Origins and Diversification of the Mycorrhizal Mutualists.</title>
        <authorList>
            <consortium name="DOE Joint Genome Institute"/>
            <consortium name="Mycorrhizal Genomics Consortium"/>
            <person name="Kohler A."/>
            <person name="Kuo A."/>
            <person name="Nagy L.G."/>
            <person name="Floudas D."/>
            <person name="Copeland A."/>
            <person name="Barry K.W."/>
            <person name="Cichocki N."/>
            <person name="Veneault-Fourrey C."/>
            <person name="LaButti K."/>
            <person name="Lindquist E.A."/>
            <person name="Lipzen A."/>
            <person name="Lundell T."/>
            <person name="Morin E."/>
            <person name="Murat C."/>
            <person name="Riley R."/>
            <person name="Ohm R."/>
            <person name="Sun H."/>
            <person name="Tunlid A."/>
            <person name="Henrissat B."/>
            <person name="Grigoriev I.V."/>
            <person name="Hibbett D.S."/>
            <person name="Martin F."/>
        </authorList>
    </citation>
    <scope>NUCLEOTIDE SEQUENCE [LARGE SCALE GENOMIC DNA]</scope>
    <source>
        <strain evidence="2">Marx 270</strain>
    </source>
</reference>
<feature type="non-terminal residue" evidence="1">
    <location>
        <position position="1"/>
    </location>
</feature>
<dbReference type="EMBL" id="KN832138">
    <property type="protein sequence ID" value="KIN93742.1"/>
    <property type="molecule type" value="Genomic_DNA"/>
</dbReference>
<dbReference type="InParanoid" id="A0A0C3I9E7"/>
<reference evidence="1 2" key="1">
    <citation type="submission" date="2014-04" db="EMBL/GenBank/DDBJ databases">
        <authorList>
            <consortium name="DOE Joint Genome Institute"/>
            <person name="Kuo A."/>
            <person name="Kohler A."/>
            <person name="Costa M.D."/>
            <person name="Nagy L.G."/>
            <person name="Floudas D."/>
            <person name="Copeland A."/>
            <person name="Barry K.W."/>
            <person name="Cichocki N."/>
            <person name="Veneault-Fourrey C."/>
            <person name="LaButti K."/>
            <person name="Lindquist E.A."/>
            <person name="Lipzen A."/>
            <person name="Lundell T."/>
            <person name="Morin E."/>
            <person name="Murat C."/>
            <person name="Sun H."/>
            <person name="Tunlid A."/>
            <person name="Henrissat B."/>
            <person name="Grigoriev I.V."/>
            <person name="Hibbett D.S."/>
            <person name="Martin F."/>
            <person name="Nordberg H.P."/>
            <person name="Cantor M.N."/>
            <person name="Hua S.X."/>
        </authorList>
    </citation>
    <scope>NUCLEOTIDE SEQUENCE [LARGE SCALE GENOMIC DNA]</scope>
    <source>
        <strain evidence="1 2">Marx 270</strain>
    </source>
</reference>
<protein>
    <submittedName>
        <fullName evidence="1">Uncharacterized protein</fullName>
    </submittedName>
</protein>
<dbReference type="Proteomes" id="UP000054217">
    <property type="component" value="Unassembled WGS sequence"/>
</dbReference>
<dbReference type="OrthoDB" id="3364670at2759"/>
<dbReference type="STRING" id="870435.A0A0C3I9E7"/>
<organism evidence="1 2">
    <name type="scientific">Pisolithus tinctorius Marx 270</name>
    <dbReference type="NCBI Taxonomy" id="870435"/>
    <lineage>
        <taxon>Eukaryota</taxon>
        <taxon>Fungi</taxon>
        <taxon>Dikarya</taxon>
        <taxon>Basidiomycota</taxon>
        <taxon>Agaricomycotina</taxon>
        <taxon>Agaricomycetes</taxon>
        <taxon>Agaricomycetidae</taxon>
        <taxon>Boletales</taxon>
        <taxon>Sclerodermatineae</taxon>
        <taxon>Pisolithaceae</taxon>
        <taxon>Pisolithus</taxon>
    </lineage>
</organism>
<name>A0A0C3I9E7_PISTI</name>
<gene>
    <name evidence="1" type="ORF">M404DRAFT_170352</name>
</gene>
<dbReference type="HOGENOM" id="CLU_004552_4_0_1"/>
<proteinExistence type="predicted"/>
<accession>A0A0C3I9E7</accession>
<evidence type="ECO:0000313" key="1">
    <source>
        <dbReference type="EMBL" id="KIN93742.1"/>
    </source>
</evidence>
<dbReference type="AlphaFoldDB" id="A0A0C3I9E7"/>
<keyword evidence="2" id="KW-1185">Reference proteome</keyword>
<evidence type="ECO:0000313" key="2">
    <source>
        <dbReference type="Proteomes" id="UP000054217"/>
    </source>
</evidence>